<keyword evidence="2" id="KW-1185">Reference proteome</keyword>
<accession>A0ABM7WKI7</accession>
<organism evidence="1 2">
    <name type="scientific">Raoultibacter timonensis</name>
    <dbReference type="NCBI Taxonomy" id="1907662"/>
    <lineage>
        <taxon>Bacteria</taxon>
        <taxon>Bacillati</taxon>
        <taxon>Actinomycetota</taxon>
        <taxon>Coriobacteriia</taxon>
        <taxon>Eggerthellales</taxon>
        <taxon>Eggerthellaceae</taxon>
        <taxon>Raoultibacter</taxon>
    </lineage>
</organism>
<gene>
    <name evidence="1" type="ORF">CE91St30_21660</name>
</gene>
<proteinExistence type="predicted"/>
<evidence type="ECO:0000313" key="2">
    <source>
        <dbReference type="Proteomes" id="UP001320544"/>
    </source>
</evidence>
<protein>
    <submittedName>
        <fullName evidence="1">Uncharacterized protein</fullName>
    </submittedName>
</protein>
<sequence>MGDGMCGSIKEQIVASSEKSLEFLAAIRGRPNDVRFVSENLKAFVLHRFFLVDENPSTEDIAELSRLSIEKLLEVNRQGALQDLSNNCAGVSSETMKKALLIMTLQKKLDVSIPAEENDTVSQIAAAIVRQLAQPGR</sequence>
<dbReference type="EMBL" id="AP025564">
    <property type="protein sequence ID" value="BDE96833.1"/>
    <property type="molecule type" value="Genomic_DNA"/>
</dbReference>
<evidence type="ECO:0000313" key="1">
    <source>
        <dbReference type="EMBL" id="BDE96833.1"/>
    </source>
</evidence>
<name>A0ABM7WKI7_9ACTN</name>
<dbReference type="RefSeq" id="WP_244385996.1">
    <property type="nucleotide sequence ID" value="NZ_AP025564.1"/>
</dbReference>
<dbReference type="Proteomes" id="UP001320544">
    <property type="component" value="Chromosome"/>
</dbReference>
<reference evidence="1 2" key="1">
    <citation type="submission" date="2022-01" db="EMBL/GenBank/DDBJ databases">
        <title>Novel bile acid biosynthetic pathways are enriched in the microbiome of centenarians.</title>
        <authorList>
            <person name="Sato Y."/>
            <person name="Atarashi K."/>
            <person name="Plichta R.D."/>
            <person name="Arai Y."/>
            <person name="Sasajima S."/>
            <person name="Kearney M.S."/>
            <person name="Suda W."/>
            <person name="Takeshita K."/>
            <person name="Sasaki T."/>
            <person name="Okamoto S."/>
            <person name="Skelly N.A."/>
            <person name="Okamura Y."/>
            <person name="Vlamakis H."/>
            <person name="Li Y."/>
            <person name="Tanoue T."/>
            <person name="Takei H."/>
            <person name="Nittono H."/>
            <person name="Narushima S."/>
            <person name="Irie J."/>
            <person name="Itoh H."/>
            <person name="Moriya K."/>
            <person name="Sugiura Y."/>
            <person name="Suematsu M."/>
            <person name="Moritoki N."/>
            <person name="Shibata S."/>
            <person name="Littman R.D."/>
            <person name="Fischbach A.M."/>
            <person name="Uwamino Y."/>
            <person name="Inoue T."/>
            <person name="Honda A."/>
            <person name="Hattori M."/>
            <person name="Murai T."/>
            <person name="Xavier J.R."/>
            <person name="Hirose N."/>
            <person name="Honda K."/>
        </authorList>
    </citation>
    <scope>NUCLEOTIDE SEQUENCE [LARGE SCALE GENOMIC DNA]</scope>
    <source>
        <strain evidence="1 2">CE91-St30</strain>
    </source>
</reference>